<dbReference type="InterPro" id="IPR006224">
    <property type="entry name" value="PsdUridine_synth_RluA-like_CS"/>
</dbReference>
<comment type="similarity">
    <text evidence="1 4">Belongs to the pseudouridine synthase RluA family.</text>
</comment>
<proteinExistence type="inferred from homology"/>
<sequence length="236" mass="27318">MSTIMKINIIYRDENILVIDKPAGINVHPANSEQKNTLTNLLLKQFPEIKNIGEDPLRPGIVHRLDKDTSGLLIVARNNPAFNFIKRQFQERTIEKKYLALVFGHVKDKKGTITKSISASKKDHRKRSALLDEKSKPAWTEYQVREYFNGYTLLEAKPKTGRTHQIRVHLASIGHPVAGDKQYQFKRQTPPSDLTRQFLHAFYLKFQLLNGKMVEFQSELPDDLRKVLDKLKKENE</sequence>
<dbReference type="NCBIfam" id="TIGR00005">
    <property type="entry name" value="rluA_subfam"/>
    <property type="match status" value="1"/>
</dbReference>
<feature type="active site" evidence="3">
    <location>
        <position position="66"/>
    </location>
</feature>
<feature type="domain" description="Pseudouridine synthase RsuA/RluA-like" evidence="5">
    <location>
        <begin position="15"/>
        <end position="172"/>
    </location>
</feature>
<accession>A0A2M8KI01</accession>
<reference evidence="7" key="1">
    <citation type="submission" date="2017-09" db="EMBL/GenBank/DDBJ databases">
        <title>Depth-based differentiation of microbial function through sediment-hosted aquifers and enrichment of novel symbionts in the deep terrestrial subsurface.</title>
        <authorList>
            <person name="Probst A.J."/>
            <person name="Ladd B."/>
            <person name="Jarett J.K."/>
            <person name="Geller-Mcgrath D.E."/>
            <person name="Sieber C.M.K."/>
            <person name="Emerson J.B."/>
            <person name="Anantharaman K."/>
            <person name="Thomas B.C."/>
            <person name="Malmstrom R."/>
            <person name="Stieglmeier M."/>
            <person name="Klingl A."/>
            <person name="Woyke T."/>
            <person name="Ryan C.M."/>
            <person name="Banfield J.F."/>
        </authorList>
    </citation>
    <scope>NUCLEOTIDE SEQUENCE [LARGE SCALE GENOMIC DNA]</scope>
</reference>
<dbReference type="InterPro" id="IPR050188">
    <property type="entry name" value="RluA_PseudoU_synthase"/>
</dbReference>
<name>A0A2M8KI01_9BACT</name>
<dbReference type="SUPFAM" id="SSF55120">
    <property type="entry name" value="Pseudouridine synthase"/>
    <property type="match status" value="1"/>
</dbReference>
<dbReference type="AlphaFoldDB" id="A0A2M8KI01"/>
<organism evidence="6 7">
    <name type="scientific">Candidatus Portnoybacteria bacterium CG10_big_fil_rev_8_21_14_0_10_43_39</name>
    <dbReference type="NCBI Taxonomy" id="1974815"/>
    <lineage>
        <taxon>Bacteria</taxon>
        <taxon>Candidatus Portnoyibacteriota</taxon>
    </lineage>
</organism>
<evidence type="ECO:0000313" key="7">
    <source>
        <dbReference type="Proteomes" id="UP000231255"/>
    </source>
</evidence>
<dbReference type="CDD" id="cd02869">
    <property type="entry name" value="PseudoU_synth_RluA_like"/>
    <property type="match status" value="1"/>
</dbReference>
<dbReference type="PANTHER" id="PTHR21600">
    <property type="entry name" value="MITOCHONDRIAL RNA PSEUDOURIDINE SYNTHASE"/>
    <property type="match status" value="1"/>
</dbReference>
<dbReference type="PROSITE" id="PS01129">
    <property type="entry name" value="PSI_RLU"/>
    <property type="match status" value="1"/>
</dbReference>
<evidence type="ECO:0000256" key="1">
    <source>
        <dbReference type="ARBA" id="ARBA00010876"/>
    </source>
</evidence>
<dbReference type="EMBL" id="PFDZ01000005">
    <property type="protein sequence ID" value="PJE59551.1"/>
    <property type="molecule type" value="Genomic_DNA"/>
</dbReference>
<dbReference type="EC" id="5.4.99.-" evidence="4"/>
<dbReference type="InterPro" id="IPR006145">
    <property type="entry name" value="PsdUridine_synth_RsuA/RluA"/>
</dbReference>
<dbReference type="InterPro" id="IPR020103">
    <property type="entry name" value="PsdUridine_synth_cat_dom_sf"/>
</dbReference>
<evidence type="ECO:0000256" key="3">
    <source>
        <dbReference type="PIRSR" id="PIRSR606225-1"/>
    </source>
</evidence>
<dbReference type="GO" id="GO:0009982">
    <property type="term" value="F:pseudouridine synthase activity"/>
    <property type="evidence" value="ECO:0007669"/>
    <property type="project" value="InterPro"/>
</dbReference>
<comment type="caution">
    <text evidence="6">The sequence shown here is derived from an EMBL/GenBank/DDBJ whole genome shotgun (WGS) entry which is preliminary data.</text>
</comment>
<evidence type="ECO:0000256" key="4">
    <source>
        <dbReference type="RuleBase" id="RU362028"/>
    </source>
</evidence>
<dbReference type="GO" id="GO:0000455">
    <property type="term" value="P:enzyme-directed rRNA pseudouridine synthesis"/>
    <property type="evidence" value="ECO:0007669"/>
    <property type="project" value="TreeGrafter"/>
</dbReference>
<keyword evidence="2 4" id="KW-0413">Isomerase</keyword>
<dbReference type="Gene3D" id="3.30.2350.10">
    <property type="entry name" value="Pseudouridine synthase"/>
    <property type="match status" value="1"/>
</dbReference>
<evidence type="ECO:0000256" key="2">
    <source>
        <dbReference type="ARBA" id="ARBA00023235"/>
    </source>
</evidence>
<dbReference type="GO" id="GO:0003723">
    <property type="term" value="F:RNA binding"/>
    <property type="evidence" value="ECO:0007669"/>
    <property type="project" value="InterPro"/>
</dbReference>
<dbReference type="InterPro" id="IPR006225">
    <property type="entry name" value="PsdUridine_synth_RluC/D"/>
</dbReference>
<evidence type="ECO:0000259" key="5">
    <source>
        <dbReference type="Pfam" id="PF00849"/>
    </source>
</evidence>
<protein>
    <recommendedName>
        <fullName evidence="4">Pseudouridine synthase</fullName>
        <ecNumber evidence="4">5.4.99.-</ecNumber>
    </recommendedName>
</protein>
<evidence type="ECO:0000313" key="6">
    <source>
        <dbReference type="EMBL" id="PJE59551.1"/>
    </source>
</evidence>
<comment type="function">
    <text evidence="4">Responsible for synthesis of pseudouridine from uracil.</text>
</comment>
<gene>
    <name evidence="6" type="ORF">COU84_00105</name>
</gene>
<comment type="catalytic activity">
    <reaction evidence="4">
        <text>a uridine in RNA = a pseudouridine in RNA</text>
        <dbReference type="Rhea" id="RHEA:48348"/>
        <dbReference type="Rhea" id="RHEA-COMP:12068"/>
        <dbReference type="Rhea" id="RHEA-COMP:12069"/>
        <dbReference type="ChEBI" id="CHEBI:65314"/>
        <dbReference type="ChEBI" id="CHEBI:65315"/>
    </reaction>
</comment>
<dbReference type="PANTHER" id="PTHR21600:SF44">
    <property type="entry name" value="RIBOSOMAL LARGE SUBUNIT PSEUDOURIDINE SYNTHASE D"/>
    <property type="match status" value="1"/>
</dbReference>
<dbReference type="Proteomes" id="UP000231255">
    <property type="component" value="Unassembled WGS sequence"/>
</dbReference>
<dbReference type="Pfam" id="PF00849">
    <property type="entry name" value="PseudoU_synth_2"/>
    <property type="match status" value="1"/>
</dbReference>
<dbReference type="GO" id="GO:0140098">
    <property type="term" value="F:catalytic activity, acting on RNA"/>
    <property type="evidence" value="ECO:0007669"/>
    <property type="project" value="UniProtKB-ARBA"/>
</dbReference>